<protein>
    <recommendedName>
        <fullName evidence="4">Bacteriocin</fullName>
    </recommendedName>
</protein>
<accession>A0A0R2B5L6</accession>
<evidence type="ECO:0000313" key="3">
    <source>
        <dbReference type="Proteomes" id="UP000051612"/>
    </source>
</evidence>
<feature type="signal peptide" evidence="1">
    <location>
        <begin position="1"/>
        <end position="27"/>
    </location>
</feature>
<dbReference type="AlphaFoldDB" id="A0A0R2B5L6"/>
<comment type="caution">
    <text evidence="2">The sequence shown here is derived from an EMBL/GenBank/DDBJ whole genome shotgun (WGS) entry which is preliminary data.</text>
</comment>
<feature type="chain" id="PRO_5006415187" description="Bacteriocin" evidence="1">
    <location>
        <begin position="28"/>
        <end position="160"/>
    </location>
</feature>
<sequence length="160" mass="18002">MKGSVKSLLFVATVFCLLFLTDFSVHAASVTVPDSLTSGEVQLDDHDHVVFASSMALVEPNEPKPQNLTDKQALFARLSNANFTAVNMPNSRWVYYSDHHNYFNGYKWGHSNYFHSFARHTATAKVGNNTKLVPALENHWAFATAKGYGTFKAYYNYTRP</sequence>
<keyword evidence="1" id="KW-0732">Signal</keyword>
<evidence type="ECO:0008006" key="4">
    <source>
        <dbReference type="Google" id="ProtNLM"/>
    </source>
</evidence>
<gene>
    <name evidence="2" type="ORF">FC48_GL000610</name>
</gene>
<dbReference type="PATRIC" id="fig|1423772.3.peg.672"/>
<proteinExistence type="predicted"/>
<reference evidence="2 3" key="1">
    <citation type="journal article" date="2015" name="Genome Announc.">
        <title>Expanding the biotechnology potential of lactobacilli through comparative genomics of 213 strains and associated genera.</title>
        <authorList>
            <person name="Sun Z."/>
            <person name="Harris H.M."/>
            <person name="McCann A."/>
            <person name="Guo C."/>
            <person name="Argimon S."/>
            <person name="Zhang W."/>
            <person name="Yang X."/>
            <person name="Jeffery I.B."/>
            <person name="Cooney J.C."/>
            <person name="Kagawa T.F."/>
            <person name="Liu W."/>
            <person name="Song Y."/>
            <person name="Salvetti E."/>
            <person name="Wrobel A."/>
            <person name="Rasinkangas P."/>
            <person name="Parkhill J."/>
            <person name="Rea M.C."/>
            <person name="O'Sullivan O."/>
            <person name="Ritari J."/>
            <person name="Douillard F.P."/>
            <person name="Paul Ross R."/>
            <person name="Yang R."/>
            <person name="Briner A.E."/>
            <person name="Felis G.E."/>
            <person name="de Vos W.M."/>
            <person name="Barrangou R."/>
            <person name="Klaenhammer T.R."/>
            <person name="Caufield P.W."/>
            <person name="Cui Y."/>
            <person name="Zhang H."/>
            <person name="O'Toole P.W."/>
        </authorList>
    </citation>
    <scope>NUCLEOTIDE SEQUENCE [LARGE SCALE GENOMIC DNA]</scope>
    <source>
        <strain evidence="2 3">DSM 20452</strain>
    </source>
</reference>
<evidence type="ECO:0000256" key="1">
    <source>
        <dbReference type="SAM" id="SignalP"/>
    </source>
</evidence>
<dbReference type="Proteomes" id="UP000051612">
    <property type="component" value="Unassembled WGS sequence"/>
</dbReference>
<dbReference type="RefSeq" id="WP_056959297.1">
    <property type="nucleotide sequence ID" value="NZ_AYYN01000127.1"/>
</dbReference>
<evidence type="ECO:0000313" key="2">
    <source>
        <dbReference type="EMBL" id="KRM73986.1"/>
    </source>
</evidence>
<organism evidence="2 3">
    <name type="scientific">Ligilactobacillus murinus DSM 20452 = NBRC 14221</name>
    <dbReference type="NCBI Taxonomy" id="1423772"/>
    <lineage>
        <taxon>Bacteria</taxon>
        <taxon>Bacillati</taxon>
        <taxon>Bacillota</taxon>
        <taxon>Bacilli</taxon>
        <taxon>Lactobacillales</taxon>
        <taxon>Lactobacillaceae</taxon>
        <taxon>Ligilactobacillus</taxon>
    </lineage>
</organism>
<dbReference type="EMBL" id="AYYN01000127">
    <property type="protein sequence ID" value="KRM73986.1"/>
    <property type="molecule type" value="Genomic_DNA"/>
</dbReference>
<name>A0A0R2B5L6_9LACO</name>